<evidence type="ECO:0000313" key="3">
    <source>
        <dbReference type="Proteomes" id="UP000639643"/>
    </source>
</evidence>
<feature type="compositionally biased region" description="Basic residues" evidence="1">
    <location>
        <begin position="121"/>
        <end position="134"/>
    </location>
</feature>
<proteinExistence type="predicted"/>
<gene>
    <name evidence="2" type="ORF">CMUS01_03621</name>
</gene>
<name>A0A8H6NRK1_9PEZI</name>
<feature type="region of interest" description="Disordered" evidence="1">
    <location>
        <begin position="115"/>
        <end position="134"/>
    </location>
</feature>
<keyword evidence="3" id="KW-1185">Reference proteome</keyword>
<sequence>MNTGKAAWAATTTHHHEAWHDGPLEGESSAFHRTFHWTLELGALDPLATKPGRSLVYTTYGARARPDPSETLPRTQLPVNDITDRFRSSRQNFPVEVESGLRCFLVRAAPSASRISTQHAARSKRSKRSTVRPG</sequence>
<protein>
    <submittedName>
        <fullName evidence="2">Uncharacterized protein</fullName>
    </submittedName>
</protein>
<feature type="region of interest" description="Disordered" evidence="1">
    <location>
        <begin position="1"/>
        <end position="22"/>
    </location>
</feature>
<reference evidence="2" key="1">
    <citation type="journal article" date="2020" name="Phytopathology">
        <title>Genome Sequence Resources of Colletotrichum truncatum, C. plurivorum, C. musicola, and C. sojae: Four Species Pathogenic to Soybean (Glycine max).</title>
        <authorList>
            <person name="Rogerio F."/>
            <person name="Boufleur T.R."/>
            <person name="Ciampi-Guillardi M."/>
            <person name="Sukno S.A."/>
            <person name="Thon M.R."/>
            <person name="Massola Junior N.S."/>
            <person name="Baroncelli R."/>
        </authorList>
    </citation>
    <scope>NUCLEOTIDE SEQUENCE</scope>
    <source>
        <strain evidence="2">LFN0074</strain>
    </source>
</reference>
<dbReference type="AlphaFoldDB" id="A0A8H6NRK1"/>
<organism evidence="2 3">
    <name type="scientific">Colletotrichum musicola</name>
    <dbReference type="NCBI Taxonomy" id="2175873"/>
    <lineage>
        <taxon>Eukaryota</taxon>
        <taxon>Fungi</taxon>
        <taxon>Dikarya</taxon>
        <taxon>Ascomycota</taxon>
        <taxon>Pezizomycotina</taxon>
        <taxon>Sordariomycetes</taxon>
        <taxon>Hypocreomycetidae</taxon>
        <taxon>Glomerellales</taxon>
        <taxon>Glomerellaceae</taxon>
        <taxon>Colletotrichum</taxon>
        <taxon>Colletotrichum orchidearum species complex</taxon>
    </lineage>
</organism>
<dbReference type="Proteomes" id="UP000639643">
    <property type="component" value="Unassembled WGS sequence"/>
</dbReference>
<comment type="caution">
    <text evidence="2">The sequence shown here is derived from an EMBL/GenBank/DDBJ whole genome shotgun (WGS) entry which is preliminary data.</text>
</comment>
<evidence type="ECO:0000256" key="1">
    <source>
        <dbReference type="SAM" id="MobiDB-lite"/>
    </source>
</evidence>
<feature type="compositionally biased region" description="Low complexity" evidence="1">
    <location>
        <begin position="1"/>
        <end position="12"/>
    </location>
</feature>
<evidence type="ECO:0000313" key="2">
    <source>
        <dbReference type="EMBL" id="KAF6841252.1"/>
    </source>
</evidence>
<accession>A0A8H6NRK1</accession>
<dbReference type="EMBL" id="WIGM01000090">
    <property type="protein sequence ID" value="KAF6841252.1"/>
    <property type="molecule type" value="Genomic_DNA"/>
</dbReference>